<dbReference type="EMBL" id="KK114787">
    <property type="protein sequence ID" value="KFM63325.1"/>
    <property type="molecule type" value="Genomic_DNA"/>
</dbReference>
<dbReference type="AlphaFoldDB" id="A0A087TDY6"/>
<keyword evidence="1" id="KW-1133">Transmembrane helix</keyword>
<keyword evidence="3" id="KW-1185">Reference proteome</keyword>
<evidence type="ECO:0000256" key="1">
    <source>
        <dbReference type="SAM" id="Phobius"/>
    </source>
</evidence>
<keyword evidence="1" id="KW-0472">Membrane</keyword>
<accession>A0A087TDY6</accession>
<name>A0A087TDY6_STEMI</name>
<organism evidence="2 3">
    <name type="scientific">Stegodyphus mimosarum</name>
    <name type="common">African social velvet spider</name>
    <dbReference type="NCBI Taxonomy" id="407821"/>
    <lineage>
        <taxon>Eukaryota</taxon>
        <taxon>Metazoa</taxon>
        <taxon>Ecdysozoa</taxon>
        <taxon>Arthropoda</taxon>
        <taxon>Chelicerata</taxon>
        <taxon>Arachnida</taxon>
        <taxon>Araneae</taxon>
        <taxon>Araneomorphae</taxon>
        <taxon>Entelegynae</taxon>
        <taxon>Eresoidea</taxon>
        <taxon>Eresidae</taxon>
        <taxon>Stegodyphus</taxon>
    </lineage>
</organism>
<evidence type="ECO:0000313" key="2">
    <source>
        <dbReference type="EMBL" id="KFM63325.1"/>
    </source>
</evidence>
<proteinExistence type="predicted"/>
<evidence type="ECO:0000313" key="3">
    <source>
        <dbReference type="Proteomes" id="UP000054359"/>
    </source>
</evidence>
<feature type="transmembrane region" description="Helical" evidence="1">
    <location>
        <begin position="23"/>
        <end position="41"/>
    </location>
</feature>
<dbReference type="Proteomes" id="UP000054359">
    <property type="component" value="Unassembled WGS sequence"/>
</dbReference>
<feature type="non-terminal residue" evidence="2">
    <location>
        <position position="48"/>
    </location>
</feature>
<protein>
    <submittedName>
        <fullName evidence="2">Uncharacterized protein</fullName>
    </submittedName>
</protein>
<reference evidence="2 3" key="1">
    <citation type="submission" date="2013-11" db="EMBL/GenBank/DDBJ databases">
        <title>Genome sequencing of Stegodyphus mimosarum.</title>
        <authorList>
            <person name="Bechsgaard J."/>
        </authorList>
    </citation>
    <scope>NUCLEOTIDE SEQUENCE [LARGE SCALE GENOMIC DNA]</scope>
</reference>
<sequence>MSPLGLFIVNIFATASNRPSPKFSLLVILPLEFLVLIVIFLDDSNVIG</sequence>
<keyword evidence="1" id="KW-0812">Transmembrane</keyword>
<gene>
    <name evidence="2" type="ORF">X975_17419</name>
</gene>